<evidence type="ECO:0000256" key="1">
    <source>
        <dbReference type="SAM" id="MobiDB-lite"/>
    </source>
</evidence>
<dbReference type="RefSeq" id="WP_060668475.1">
    <property type="nucleotide sequence ID" value="NZ_LGTK01000027.1"/>
</dbReference>
<accession>A0ABR5MJ58</accession>
<proteinExistence type="predicted"/>
<feature type="region of interest" description="Disordered" evidence="1">
    <location>
        <begin position="40"/>
        <end position="101"/>
    </location>
</feature>
<protein>
    <recommendedName>
        <fullName evidence="4">Transporter</fullName>
    </recommendedName>
</protein>
<dbReference type="EMBL" id="LGTK01000027">
    <property type="protein sequence ID" value="KPH74995.1"/>
    <property type="molecule type" value="Genomic_DNA"/>
</dbReference>
<reference evidence="2 3" key="1">
    <citation type="submission" date="2015-07" db="EMBL/GenBank/DDBJ databases">
        <title>High-quality draft genome sequence of Oceanobacillus caeni HM6, a bacillus isolated from a human feces.</title>
        <authorList>
            <person name="Kumar J."/>
            <person name="Verma M.K."/>
            <person name="Pandey R."/>
            <person name="Bhambi M."/>
            <person name="Chauhan N."/>
        </authorList>
    </citation>
    <scope>NUCLEOTIDE SEQUENCE [LARGE SCALE GENOMIC DNA]</scope>
    <source>
        <strain evidence="2 3">HM6</strain>
    </source>
</reference>
<evidence type="ECO:0000313" key="3">
    <source>
        <dbReference type="Proteomes" id="UP000037854"/>
    </source>
</evidence>
<gene>
    <name evidence="2" type="ORF">AFL42_09370</name>
</gene>
<organism evidence="2 3">
    <name type="scientific">Oceanobacillus caeni</name>
    <dbReference type="NCBI Taxonomy" id="405946"/>
    <lineage>
        <taxon>Bacteria</taxon>
        <taxon>Bacillati</taxon>
        <taxon>Bacillota</taxon>
        <taxon>Bacilli</taxon>
        <taxon>Bacillales</taxon>
        <taxon>Bacillaceae</taxon>
        <taxon>Oceanobacillus</taxon>
    </lineage>
</organism>
<keyword evidence="3" id="KW-1185">Reference proteome</keyword>
<dbReference type="Proteomes" id="UP000037854">
    <property type="component" value="Unassembled WGS sequence"/>
</dbReference>
<sequence length="167" mass="18737">MNYYDPYHYYDYDHSQYHDDERQFNLPWYILNQMFPNQGGFPGTGPGFPGGGFPGTGPGFPGGGSPGGPGQFPGQPGTPGQGGQAGPPTAPPPNFTPQQSQTQVFAVDPGGIRGCLFRFTYVWLRRDAFWYYPTFVGRRSIAGFRWNGWRWVYFGIDLDHIQSFQCF</sequence>
<evidence type="ECO:0008006" key="4">
    <source>
        <dbReference type="Google" id="ProtNLM"/>
    </source>
</evidence>
<comment type="caution">
    <text evidence="2">The sequence shown here is derived from an EMBL/GenBank/DDBJ whole genome shotgun (WGS) entry which is preliminary data.</text>
</comment>
<name>A0ABR5MJ58_9BACI</name>
<feature type="compositionally biased region" description="Gly residues" evidence="1">
    <location>
        <begin position="40"/>
        <end position="85"/>
    </location>
</feature>
<evidence type="ECO:0000313" key="2">
    <source>
        <dbReference type="EMBL" id="KPH74995.1"/>
    </source>
</evidence>